<accession>A0A1Y2DWZ0</accession>
<protein>
    <submittedName>
        <fullName evidence="1">Uncharacterized protein</fullName>
    </submittedName>
</protein>
<evidence type="ECO:0000313" key="1">
    <source>
        <dbReference type="EMBL" id="ORY63791.1"/>
    </source>
</evidence>
<dbReference type="AlphaFoldDB" id="A0A1Y2DWZ0"/>
<sequence>MSTLIKLNYTTFSSIKQKKYFQTKRKYKKTLKINPKTVESNLSNKIKITHNEGKYLKSKKLSKKVNSNKNYSNSKKFLKLKKLNRIVKTSKRTKKFNLHNKRNQNLICTKKSFFKNSQNGHTNYRSHFRKSIKPKYKFISVKKRCIITCLKNLPLYKNF</sequence>
<gene>
    <name evidence="1" type="ORF">LY90DRAFT_232488</name>
</gene>
<proteinExistence type="predicted"/>
<evidence type="ECO:0000313" key="2">
    <source>
        <dbReference type="Proteomes" id="UP000193920"/>
    </source>
</evidence>
<comment type="caution">
    <text evidence="1">The sequence shown here is derived from an EMBL/GenBank/DDBJ whole genome shotgun (WGS) entry which is preliminary data.</text>
</comment>
<name>A0A1Y2DWZ0_9FUNG</name>
<dbReference type="Proteomes" id="UP000193920">
    <property type="component" value="Unassembled WGS sequence"/>
</dbReference>
<dbReference type="EMBL" id="MCOG01000055">
    <property type="protein sequence ID" value="ORY63791.1"/>
    <property type="molecule type" value="Genomic_DNA"/>
</dbReference>
<keyword evidence="2" id="KW-1185">Reference proteome</keyword>
<organism evidence="1 2">
    <name type="scientific">Neocallimastix californiae</name>
    <dbReference type="NCBI Taxonomy" id="1754190"/>
    <lineage>
        <taxon>Eukaryota</taxon>
        <taxon>Fungi</taxon>
        <taxon>Fungi incertae sedis</taxon>
        <taxon>Chytridiomycota</taxon>
        <taxon>Chytridiomycota incertae sedis</taxon>
        <taxon>Neocallimastigomycetes</taxon>
        <taxon>Neocallimastigales</taxon>
        <taxon>Neocallimastigaceae</taxon>
        <taxon>Neocallimastix</taxon>
    </lineage>
</organism>
<reference evidence="1 2" key="1">
    <citation type="submission" date="2016-08" db="EMBL/GenBank/DDBJ databases">
        <title>A Parts List for Fungal Cellulosomes Revealed by Comparative Genomics.</title>
        <authorList>
            <consortium name="DOE Joint Genome Institute"/>
            <person name="Haitjema C.H."/>
            <person name="Gilmore S.P."/>
            <person name="Henske J.K."/>
            <person name="Solomon K.V."/>
            <person name="De Groot R."/>
            <person name="Kuo A."/>
            <person name="Mondo S.J."/>
            <person name="Salamov A.A."/>
            <person name="Labutti K."/>
            <person name="Zhao Z."/>
            <person name="Chiniquy J."/>
            <person name="Barry K."/>
            <person name="Brewer H.M."/>
            <person name="Purvine S.O."/>
            <person name="Wright A.T."/>
            <person name="Boxma B."/>
            <person name="Van Alen T."/>
            <person name="Hackstein J.H."/>
            <person name="Baker S.E."/>
            <person name="Grigoriev I.V."/>
            <person name="O'Malley M.A."/>
        </authorList>
    </citation>
    <scope>NUCLEOTIDE SEQUENCE [LARGE SCALE GENOMIC DNA]</scope>
    <source>
        <strain evidence="1 2">G1</strain>
    </source>
</reference>